<proteinExistence type="predicted"/>
<evidence type="ECO:0000313" key="2">
    <source>
        <dbReference type="EMBL" id="GGH03449.1"/>
    </source>
</evidence>
<accession>A0ABQ1XUN1</accession>
<gene>
    <name evidence="2" type="ORF">GCM10007420_19740</name>
</gene>
<evidence type="ECO:0008006" key="4">
    <source>
        <dbReference type="Google" id="ProtNLM"/>
    </source>
</evidence>
<dbReference type="Pfam" id="PF03646">
    <property type="entry name" value="FlaG"/>
    <property type="match status" value="1"/>
</dbReference>
<sequence length="123" mass="13551">MNAIVPIPGRELVVPVSGIAMSEAPASAGTNRVPPVEPGTRQANSDSRDTLRQSEAIERMRAELSANGRTRLQIEREEDGGRFIYKLMDPETGETLRRWPPESFGDLLSFLQSETGRLVNETA</sequence>
<protein>
    <recommendedName>
        <fullName evidence="4">Flagellar protein FlaG</fullName>
    </recommendedName>
</protein>
<dbReference type="Gene3D" id="3.30.160.170">
    <property type="entry name" value="FlaG-like"/>
    <property type="match status" value="1"/>
</dbReference>
<dbReference type="Proteomes" id="UP000648722">
    <property type="component" value="Unassembled WGS sequence"/>
</dbReference>
<reference evidence="3" key="1">
    <citation type="journal article" date="2019" name="Int. J. Syst. Evol. Microbiol.">
        <title>The Global Catalogue of Microorganisms (GCM) 10K type strain sequencing project: providing services to taxonomists for standard genome sequencing and annotation.</title>
        <authorList>
            <consortium name="The Broad Institute Genomics Platform"/>
            <consortium name="The Broad Institute Genome Sequencing Center for Infectious Disease"/>
            <person name="Wu L."/>
            <person name="Ma J."/>
        </authorList>
    </citation>
    <scope>NUCLEOTIDE SEQUENCE [LARGE SCALE GENOMIC DNA]</scope>
    <source>
        <strain evidence="3">CGMCC 1.12766</strain>
    </source>
</reference>
<dbReference type="RefSeq" id="WP_188452411.1">
    <property type="nucleotide sequence ID" value="NZ_BMFS01000008.1"/>
</dbReference>
<evidence type="ECO:0000256" key="1">
    <source>
        <dbReference type="SAM" id="MobiDB-lite"/>
    </source>
</evidence>
<dbReference type="InterPro" id="IPR005186">
    <property type="entry name" value="FlaG"/>
</dbReference>
<evidence type="ECO:0000313" key="3">
    <source>
        <dbReference type="Proteomes" id="UP000648722"/>
    </source>
</evidence>
<comment type="caution">
    <text evidence="2">The sequence shown here is derived from an EMBL/GenBank/DDBJ whole genome shotgun (WGS) entry which is preliminary data.</text>
</comment>
<organism evidence="2 3">
    <name type="scientific">Glycocaulis albus</name>
    <dbReference type="NCBI Taxonomy" id="1382801"/>
    <lineage>
        <taxon>Bacteria</taxon>
        <taxon>Pseudomonadati</taxon>
        <taxon>Pseudomonadota</taxon>
        <taxon>Alphaproteobacteria</taxon>
        <taxon>Maricaulales</taxon>
        <taxon>Maricaulaceae</taxon>
        <taxon>Glycocaulis</taxon>
    </lineage>
</organism>
<feature type="region of interest" description="Disordered" evidence="1">
    <location>
        <begin position="24"/>
        <end position="53"/>
    </location>
</feature>
<dbReference type="SUPFAM" id="SSF160214">
    <property type="entry name" value="FlaG-like"/>
    <property type="match status" value="1"/>
</dbReference>
<dbReference type="EMBL" id="BMFS01000008">
    <property type="protein sequence ID" value="GGH03449.1"/>
    <property type="molecule type" value="Genomic_DNA"/>
</dbReference>
<dbReference type="InterPro" id="IPR035924">
    <property type="entry name" value="FlaG-like_sf"/>
</dbReference>
<keyword evidence="3" id="KW-1185">Reference proteome</keyword>
<name>A0ABQ1XUN1_9PROT</name>